<protein>
    <submittedName>
        <fullName evidence="6">CpsD/CapB family tyrosine-protein kinase</fullName>
    </submittedName>
</protein>
<evidence type="ECO:0000256" key="3">
    <source>
        <dbReference type="ARBA" id="ARBA00022840"/>
    </source>
</evidence>
<dbReference type="InterPro" id="IPR033756">
    <property type="entry name" value="YlxH/NBP35"/>
</dbReference>
<evidence type="ECO:0000256" key="5">
    <source>
        <dbReference type="ARBA" id="ARBA00023169"/>
    </source>
</evidence>
<comment type="pathway">
    <text evidence="1">Capsule biogenesis; capsule polysaccharide biosynthesis.</text>
</comment>
<dbReference type="InterPro" id="IPR050445">
    <property type="entry name" value="Bact_polysacc_biosynth/exp"/>
</dbReference>
<gene>
    <name evidence="6" type="ORF">HZY91_06490</name>
</gene>
<dbReference type="GO" id="GO:0016301">
    <property type="term" value="F:kinase activity"/>
    <property type="evidence" value="ECO:0007669"/>
    <property type="project" value="UniProtKB-KW"/>
</dbReference>
<reference evidence="6 7" key="1">
    <citation type="submission" date="2020-07" db="EMBL/GenBank/DDBJ databases">
        <title>Facklamia lactis sp. nov., isolated from raw milk.</title>
        <authorList>
            <person name="Doll E.V."/>
            <person name="Huptas C."/>
            <person name="Staib L."/>
            <person name="Wenning M."/>
            <person name="Scherer S."/>
        </authorList>
    </citation>
    <scope>NUCLEOTIDE SEQUENCE [LARGE SCALE GENOMIC DNA]</scope>
    <source>
        <strain evidence="6 7">DSM 111018</strain>
    </source>
</reference>
<organism evidence="6 7">
    <name type="scientific">Facklamia lactis</name>
    <dbReference type="NCBI Taxonomy" id="2749967"/>
    <lineage>
        <taxon>Bacteria</taxon>
        <taxon>Bacillati</taxon>
        <taxon>Bacillota</taxon>
        <taxon>Bacilli</taxon>
        <taxon>Lactobacillales</taxon>
        <taxon>Aerococcaceae</taxon>
        <taxon>Facklamia</taxon>
    </lineage>
</organism>
<dbReference type="InterPro" id="IPR005702">
    <property type="entry name" value="Wzc-like_C"/>
</dbReference>
<dbReference type="RefSeq" id="WP_197115454.1">
    <property type="nucleotide sequence ID" value="NZ_JACBXQ010000003.1"/>
</dbReference>
<dbReference type="EMBL" id="JACBXQ010000003">
    <property type="protein sequence ID" value="MBG9986543.1"/>
    <property type="molecule type" value="Genomic_DNA"/>
</dbReference>
<dbReference type="Pfam" id="PF10609">
    <property type="entry name" value="ParA"/>
    <property type="match status" value="1"/>
</dbReference>
<dbReference type="CDD" id="cd05387">
    <property type="entry name" value="BY-kinase"/>
    <property type="match status" value="1"/>
</dbReference>
<keyword evidence="2" id="KW-0547">Nucleotide-binding</keyword>
<keyword evidence="3" id="KW-0067">ATP-binding</keyword>
<proteinExistence type="predicted"/>
<keyword evidence="6" id="KW-0808">Transferase</keyword>
<dbReference type="InterPro" id="IPR027417">
    <property type="entry name" value="P-loop_NTPase"/>
</dbReference>
<dbReference type="NCBIfam" id="TIGR01007">
    <property type="entry name" value="eps_fam"/>
    <property type="match status" value="1"/>
</dbReference>
<keyword evidence="6" id="KW-0418">Kinase</keyword>
<evidence type="ECO:0000313" key="7">
    <source>
        <dbReference type="Proteomes" id="UP000721415"/>
    </source>
</evidence>
<name>A0ABS0LR42_9LACT</name>
<dbReference type="Proteomes" id="UP000721415">
    <property type="component" value="Unassembled WGS sequence"/>
</dbReference>
<dbReference type="PANTHER" id="PTHR32309">
    <property type="entry name" value="TYROSINE-PROTEIN KINASE"/>
    <property type="match status" value="1"/>
</dbReference>
<accession>A0ABS0LR42</accession>
<evidence type="ECO:0000313" key="6">
    <source>
        <dbReference type="EMBL" id="MBG9986543.1"/>
    </source>
</evidence>
<keyword evidence="4" id="KW-0972">Capsule biogenesis/degradation</keyword>
<dbReference type="Gene3D" id="3.40.50.300">
    <property type="entry name" value="P-loop containing nucleotide triphosphate hydrolases"/>
    <property type="match status" value="1"/>
</dbReference>
<sequence>MFDKRKKREQKLLREQERGTTLITYTAPQSISAEQFRAIRTNVEFAQVDSNLSSILVSSCIPAEGKSTVSSNLAIVMAQTEKRVLIVDADMRKPTLHKTFHTDNTVGLSTLISNQDMKFNQIVQYNKEIGLYILPCGPIPPNPSELLGSARMAAIMQEMSQYFDLIIYDAPPVTAVADPQILAAKVDGVLLVSRYGYVKKEEVRQAKEILENVNAKILGYVMNGVPHEENSGYYAYYGYGHGAQKESKKK</sequence>
<keyword evidence="5" id="KW-0270">Exopolysaccharide synthesis</keyword>
<comment type="caution">
    <text evidence="6">The sequence shown here is derived from an EMBL/GenBank/DDBJ whole genome shotgun (WGS) entry which is preliminary data.</text>
</comment>
<evidence type="ECO:0000256" key="2">
    <source>
        <dbReference type="ARBA" id="ARBA00022741"/>
    </source>
</evidence>
<dbReference type="SUPFAM" id="SSF52540">
    <property type="entry name" value="P-loop containing nucleoside triphosphate hydrolases"/>
    <property type="match status" value="1"/>
</dbReference>
<dbReference type="PANTHER" id="PTHR32309:SF13">
    <property type="entry name" value="FERRIC ENTEROBACTIN TRANSPORT PROTEIN FEPE"/>
    <property type="match status" value="1"/>
</dbReference>
<evidence type="ECO:0000256" key="4">
    <source>
        <dbReference type="ARBA" id="ARBA00022903"/>
    </source>
</evidence>
<keyword evidence="7" id="KW-1185">Reference proteome</keyword>
<evidence type="ECO:0000256" key="1">
    <source>
        <dbReference type="ARBA" id="ARBA00005132"/>
    </source>
</evidence>